<keyword evidence="9" id="KW-1185">Reference proteome</keyword>
<evidence type="ECO:0000256" key="1">
    <source>
        <dbReference type="ARBA" id="ARBA00004141"/>
    </source>
</evidence>
<evidence type="ECO:0000259" key="7">
    <source>
        <dbReference type="Pfam" id="PF20684"/>
    </source>
</evidence>
<feature type="transmembrane region" description="Helical" evidence="6">
    <location>
        <begin position="6"/>
        <end position="28"/>
    </location>
</feature>
<evidence type="ECO:0000256" key="2">
    <source>
        <dbReference type="ARBA" id="ARBA00022692"/>
    </source>
</evidence>
<protein>
    <recommendedName>
        <fullName evidence="7">Rhodopsin domain-containing protein</fullName>
    </recommendedName>
</protein>
<dbReference type="Proteomes" id="UP000193144">
    <property type="component" value="Unassembled WGS sequence"/>
</dbReference>
<evidence type="ECO:0000256" key="4">
    <source>
        <dbReference type="ARBA" id="ARBA00023136"/>
    </source>
</evidence>
<name>A0A1Y1Y252_9PLEO</name>
<evidence type="ECO:0000313" key="8">
    <source>
        <dbReference type="EMBL" id="ORX92058.1"/>
    </source>
</evidence>
<dbReference type="InterPro" id="IPR049326">
    <property type="entry name" value="Rhodopsin_dom_fungi"/>
</dbReference>
<keyword evidence="4 6" id="KW-0472">Membrane</keyword>
<feature type="transmembrane region" description="Helical" evidence="6">
    <location>
        <begin position="82"/>
        <end position="106"/>
    </location>
</feature>
<dbReference type="GO" id="GO:0016020">
    <property type="term" value="C:membrane"/>
    <property type="evidence" value="ECO:0007669"/>
    <property type="project" value="UniProtKB-SubCell"/>
</dbReference>
<sequence length="261" mass="28397">KGVQTSLISVSITLLVFSYLVVLARILVRLKIRAFGSDDWLMAVGLCFYTAACTAAILGALNGVGAHAYRLSENNKRDGAMYYMYFQLFYVCSTLPIKAAICVTLLRITIRRSFKIILCMVIAMSFAASLACVIAVLVQCRPVRATWDKSVGKCAPPKVILGVSYFISAASILTDWTCAILPVFILWDVQLRWRVKASVAILLAMGVVASTATLVRLKYIPSYAASSDYLYGLGPVALWSIIESGLGIIAGSLATLRPVYK</sequence>
<dbReference type="OrthoDB" id="3897607at2759"/>
<evidence type="ECO:0000256" key="3">
    <source>
        <dbReference type="ARBA" id="ARBA00022989"/>
    </source>
</evidence>
<dbReference type="Pfam" id="PF20684">
    <property type="entry name" value="Fung_rhodopsin"/>
    <property type="match status" value="1"/>
</dbReference>
<keyword evidence="3 6" id="KW-1133">Transmembrane helix</keyword>
<proteinExistence type="inferred from homology"/>
<dbReference type="PANTHER" id="PTHR33048:SF96">
    <property type="entry name" value="INTEGRAL MEMBRANE PROTEIN"/>
    <property type="match status" value="1"/>
</dbReference>
<comment type="subcellular location">
    <subcellularLocation>
        <location evidence="1">Membrane</location>
        <topology evidence="1">Multi-pass membrane protein</topology>
    </subcellularLocation>
</comment>
<organism evidence="8 9">
    <name type="scientific">Clohesyomyces aquaticus</name>
    <dbReference type="NCBI Taxonomy" id="1231657"/>
    <lineage>
        <taxon>Eukaryota</taxon>
        <taxon>Fungi</taxon>
        <taxon>Dikarya</taxon>
        <taxon>Ascomycota</taxon>
        <taxon>Pezizomycotina</taxon>
        <taxon>Dothideomycetes</taxon>
        <taxon>Pleosporomycetidae</taxon>
        <taxon>Pleosporales</taxon>
        <taxon>Lindgomycetaceae</taxon>
        <taxon>Clohesyomyces</taxon>
    </lineage>
</organism>
<evidence type="ECO:0000256" key="5">
    <source>
        <dbReference type="ARBA" id="ARBA00038359"/>
    </source>
</evidence>
<feature type="transmembrane region" description="Helical" evidence="6">
    <location>
        <begin position="199"/>
        <end position="217"/>
    </location>
</feature>
<dbReference type="STRING" id="1231657.A0A1Y1Y252"/>
<keyword evidence="2 6" id="KW-0812">Transmembrane</keyword>
<feature type="transmembrane region" description="Helical" evidence="6">
    <location>
        <begin position="118"/>
        <end position="139"/>
    </location>
</feature>
<feature type="non-terminal residue" evidence="8">
    <location>
        <position position="1"/>
    </location>
</feature>
<feature type="domain" description="Rhodopsin" evidence="7">
    <location>
        <begin position="24"/>
        <end position="260"/>
    </location>
</feature>
<dbReference type="InterPro" id="IPR052337">
    <property type="entry name" value="SAT4-like"/>
</dbReference>
<dbReference type="AlphaFoldDB" id="A0A1Y1Y252"/>
<feature type="transmembrane region" description="Helical" evidence="6">
    <location>
        <begin position="159"/>
        <end position="187"/>
    </location>
</feature>
<comment type="caution">
    <text evidence="8">The sequence shown here is derived from an EMBL/GenBank/DDBJ whole genome shotgun (WGS) entry which is preliminary data.</text>
</comment>
<evidence type="ECO:0000256" key="6">
    <source>
        <dbReference type="SAM" id="Phobius"/>
    </source>
</evidence>
<feature type="non-terminal residue" evidence="8">
    <location>
        <position position="261"/>
    </location>
</feature>
<feature type="transmembrane region" description="Helical" evidence="6">
    <location>
        <begin position="237"/>
        <end position="256"/>
    </location>
</feature>
<feature type="transmembrane region" description="Helical" evidence="6">
    <location>
        <begin position="40"/>
        <end position="62"/>
    </location>
</feature>
<accession>A0A1Y1Y252</accession>
<gene>
    <name evidence="8" type="ORF">BCR34DRAFT_435372</name>
</gene>
<dbReference type="EMBL" id="MCFA01000418">
    <property type="protein sequence ID" value="ORX92058.1"/>
    <property type="molecule type" value="Genomic_DNA"/>
</dbReference>
<evidence type="ECO:0000313" key="9">
    <source>
        <dbReference type="Proteomes" id="UP000193144"/>
    </source>
</evidence>
<comment type="similarity">
    <text evidence="5">Belongs to the SAT4 family.</text>
</comment>
<reference evidence="8 9" key="1">
    <citation type="submission" date="2016-07" db="EMBL/GenBank/DDBJ databases">
        <title>Pervasive Adenine N6-methylation of Active Genes in Fungi.</title>
        <authorList>
            <consortium name="DOE Joint Genome Institute"/>
            <person name="Mondo S.J."/>
            <person name="Dannebaum R.O."/>
            <person name="Kuo R.C."/>
            <person name="Labutti K."/>
            <person name="Haridas S."/>
            <person name="Kuo A."/>
            <person name="Salamov A."/>
            <person name="Ahrendt S.R."/>
            <person name="Lipzen A."/>
            <person name="Sullivan W."/>
            <person name="Andreopoulos W.B."/>
            <person name="Clum A."/>
            <person name="Lindquist E."/>
            <person name="Daum C."/>
            <person name="Ramamoorthy G.K."/>
            <person name="Gryganskyi A."/>
            <person name="Culley D."/>
            <person name="Magnuson J.K."/>
            <person name="James T.Y."/>
            <person name="O'Malley M.A."/>
            <person name="Stajich J.E."/>
            <person name="Spatafora J.W."/>
            <person name="Visel A."/>
            <person name="Grigoriev I.V."/>
        </authorList>
    </citation>
    <scope>NUCLEOTIDE SEQUENCE [LARGE SCALE GENOMIC DNA]</scope>
    <source>
        <strain evidence="8 9">CBS 115471</strain>
    </source>
</reference>
<dbReference type="PANTHER" id="PTHR33048">
    <property type="entry name" value="PTH11-LIKE INTEGRAL MEMBRANE PROTEIN (AFU_ORTHOLOGUE AFUA_5G11245)"/>
    <property type="match status" value="1"/>
</dbReference>